<evidence type="ECO:0000313" key="1">
    <source>
        <dbReference type="EMBL" id="PRQ45297.1"/>
    </source>
</evidence>
<accession>A0A2P6RFV9</accession>
<reference evidence="1 2" key="1">
    <citation type="journal article" date="2018" name="Nat. Genet.">
        <title>The Rosa genome provides new insights in the design of modern roses.</title>
        <authorList>
            <person name="Bendahmane M."/>
        </authorList>
    </citation>
    <scope>NUCLEOTIDE SEQUENCE [LARGE SCALE GENOMIC DNA]</scope>
    <source>
        <strain evidence="2">cv. Old Blush</strain>
    </source>
</reference>
<comment type="caution">
    <text evidence="1">The sequence shown here is derived from an EMBL/GenBank/DDBJ whole genome shotgun (WGS) entry which is preliminary data.</text>
</comment>
<dbReference type="EMBL" id="PDCK01000041">
    <property type="protein sequence ID" value="PRQ45297.1"/>
    <property type="molecule type" value="Genomic_DNA"/>
</dbReference>
<dbReference type="AlphaFoldDB" id="A0A2P6RFV9"/>
<proteinExistence type="predicted"/>
<keyword evidence="2" id="KW-1185">Reference proteome</keyword>
<sequence>MVERKPQILAPAAKVVCHLLLAFNLNGLCDDKSLWIVLFGLLDLVAKVKRSDPVEG</sequence>
<dbReference type="Gramene" id="PRQ45297">
    <property type="protein sequence ID" value="PRQ45297"/>
    <property type="gene ID" value="RchiOBHm_Chr3g0488641"/>
</dbReference>
<name>A0A2P6RFV9_ROSCH</name>
<evidence type="ECO:0000313" key="2">
    <source>
        <dbReference type="Proteomes" id="UP000238479"/>
    </source>
</evidence>
<organism evidence="1 2">
    <name type="scientific">Rosa chinensis</name>
    <name type="common">China rose</name>
    <dbReference type="NCBI Taxonomy" id="74649"/>
    <lineage>
        <taxon>Eukaryota</taxon>
        <taxon>Viridiplantae</taxon>
        <taxon>Streptophyta</taxon>
        <taxon>Embryophyta</taxon>
        <taxon>Tracheophyta</taxon>
        <taxon>Spermatophyta</taxon>
        <taxon>Magnoliopsida</taxon>
        <taxon>eudicotyledons</taxon>
        <taxon>Gunneridae</taxon>
        <taxon>Pentapetalae</taxon>
        <taxon>rosids</taxon>
        <taxon>fabids</taxon>
        <taxon>Rosales</taxon>
        <taxon>Rosaceae</taxon>
        <taxon>Rosoideae</taxon>
        <taxon>Rosoideae incertae sedis</taxon>
        <taxon>Rosa</taxon>
    </lineage>
</organism>
<protein>
    <submittedName>
        <fullName evidence="1">Uncharacterized protein</fullName>
    </submittedName>
</protein>
<gene>
    <name evidence="1" type="ORF">RchiOBHm_Chr3g0488641</name>
</gene>
<dbReference type="Proteomes" id="UP000238479">
    <property type="component" value="Chromosome 3"/>
</dbReference>